<feature type="region of interest" description="Disordered" evidence="1">
    <location>
        <begin position="234"/>
        <end position="253"/>
    </location>
</feature>
<gene>
    <name evidence="2" type="ORF">EAF64_05950</name>
</gene>
<dbReference type="InterPro" id="IPR055538">
    <property type="entry name" value="DUF7114"/>
</dbReference>
<comment type="caution">
    <text evidence="2">The sequence shown here is derived from an EMBL/GenBank/DDBJ whole genome shotgun (WGS) entry which is preliminary data.</text>
</comment>
<accession>A0A498L5Z9</accession>
<reference evidence="2 3" key="1">
    <citation type="submission" date="2019-01" db="EMBL/GenBank/DDBJ databases">
        <title>Halorientalis sp. F13-25 a new haloarchaeum isolated from hypersaline water.</title>
        <authorList>
            <person name="Ana D.-V."/>
            <person name="Cristina S.-P."/>
            <person name="Antonio V."/>
        </authorList>
    </citation>
    <scope>NUCLEOTIDE SEQUENCE [LARGE SCALE GENOMIC DNA]</scope>
    <source>
        <strain evidence="2 3">F13-25</strain>
    </source>
</reference>
<protein>
    <submittedName>
        <fullName evidence="2">Uncharacterized protein</fullName>
    </submittedName>
</protein>
<proteinExistence type="predicted"/>
<sequence length="253" mass="25921">MDEAAAVRRAALEAVDDVDPDRLFERIEQRVEGGSMAPGALTLCSAAAVAEGAEAPPAGSDETLGTDGLDDRAAGVQLIYEGLRLTRSLAHAEPWAGHGRLDDWSTSAVAAARSGDADGKDRAAAAADLDVLVADILVARGFYLLARTEAAEAAVTVVRSFGQDQTLRRETDDPTLDGNLEADVFELAVVAGTTAAGGSAPVGCREFVTDLATVEGELPQAEAVLTGEVKERLGGLVGTDPSPAGGARTSADH</sequence>
<evidence type="ECO:0000256" key="1">
    <source>
        <dbReference type="SAM" id="MobiDB-lite"/>
    </source>
</evidence>
<name>A0A498L5Z9_9EURY</name>
<dbReference type="RefSeq" id="WP_129068067.1">
    <property type="nucleotide sequence ID" value="NZ_RDFA01000002.1"/>
</dbReference>
<dbReference type="OrthoDB" id="312988at2157"/>
<organism evidence="2 3">
    <name type="scientific">Halorientalis pallida</name>
    <dbReference type="NCBI Taxonomy" id="2479928"/>
    <lineage>
        <taxon>Archaea</taxon>
        <taxon>Methanobacteriati</taxon>
        <taxon>Methanobacteriota</taxon>
        <taxon>Stenosarchaea group</taxon>
        <taxon>Halobacteria</taxon>
        <taxon>Halobacteriales</taxon>
        <taxon>Haloarculaceae</taxon>
        <taxon>Halorientalis</taxon>
    </lineage>
</organism>
<dbReference type="Proteomes" id="UP000289691">
    <property type="component" value="Unassembled WGS sequence"/>
</dbReference>
<dbReference type="AlphaFoldDB" id="A0A498L5Z9"/>
<dbReference type="Pfam" id="PF23426">
    <property type="entry name" value="DUF7114"/>
    <property type="match status" value="1"/>
</dbReference>
<dbReference type="EMBL" id="RDFA01000002">
    <property type="protein sequence ID" value="RXK50105.1"/>
    <property type="molecule type" value="Genomic_DNA"/>
</dbReference>
<evidence type="ECO:0000313" key="3">
    <source>
        <dbReference type="Proteomes" id="UP000289691"/>
    </source>
</evidence>
<keyword evidence="3" id="KW-1185">Reference proteome</keyword>
<evidence type="ECO:0000313" key="2">
    <source>
        <dbReference type="EMBL" id="RXK50105.1"/>
    </source>
</evidence>